<dbReference type="AlphaFoldDB" id="A0A443STB3"/>
<evidence type="ECO:0000313" key="3">
    <source>
        <dbReference type="EMBL" id="RWS30740.1"/>
    </source>
</evidence>
<dbReference type="InterPro" id="IPR008862">
    <property type="entry name" value="Tcp11"/>
</dbReference>
<dbReference type="VEuPathDB" id="VectorBase:LDEU001300"/>
<accession>A0A443STB3</accession>
<evidence type="ECO:0000313" key="4">
    <source>
        <dbReference type="Proteomes" id="UP000288716"/>
    </source>
</evidence>
<evidence type="ECO:0000256" key="2">
    <source>
        <dbReference type="SAM" id="MobiDB-lite"/>
    </source>
</evidence>
<protein>
    <submittedName>
        <fullName evidence="3">T-complex protein 11-like protein 1</fullName>
    </submittedName>
</protein>
<organism evidence="3 4">
    <name type="scientific">Leptotrombidium deliense</name>
    <dbReference type="NCBI Taxonomy" id="299467"/>
    <lineage>
        <taxon>Eukaryota</taxon>
        <taxon>Metazoa</taxon>
        <taxon>Ecdysozoa</taxon>
        <taxon>Arthropoda</taxon>
        <taxon>Chelicerata</taxon>
        <taxon>Arachnida</taxon>
        <taxon>Acari</taxon>
        <taxon>Acariformes</taxon>
        <taxon>Trombidiformes</taxon>
        <taxon>Prostigmata</taxon>
        <taxon>Anystina</taxon>
        <taxon>Parasitengona</taxon>
        <taxon>Trombiculoidea</taxon>
        <taxon>Trombiculidae</taxon>
        <taxon>Leptotrombidium</taxon>
    </lineage>
</organism>
<keyword evidence="4" id="KW-1185">Reference proteome</keyword>
<name>A0A443STB3_9ACAR</name>
<evidence type="ECO:0000256" key="1">
    <source>
        <dbReference type="ARBA" id="ARBA00010954"/>
    </source>
</evidence>
<dbReference type="OrthoDB" id="276323at2759"/>
<dbReference type="GO" id="GO:0007165">
    <property type="term" value="P:signal transduction"/>
    <property type="evidence" value="ECO:0007669"/>
    <property type="project" value="TreeGrafter"/>
</dbReference>
<feature type="region of interest" description="Disordered" evidence="2">
    <location>
        <begin position="30"/>
        <end position="86"/>
    </location>
</feature>
<dbReference type="Proteomes" id="UP000288716">
    <property type="component" value="Unassembled WGS sequence"/>
</dbReference>
<dbReference type="Pfam" id="PF05794">
    <property type="entry name" value="Tcp11"/>
    <property type="match status" value="1"/>
</dbReference>
<comment type="caution">
    <text evidence="3">The sequence shown here is derived from an EMBL/GenBank/DDBJ whole genome shotgun (WGS) entry which is preliminary data.</text>
</comment>
<gene>
    <name evidence="3" type="ORF">B4U80_05115</name>
</gene>
<feature type="compositionally biased region" description="Low complexity" evidence="2">
    <location>
        <begin position="66"/>
        <end position="78"/>
    </location>
</feature>
<comment type="similarity">
    <text evidence="1">Belongs to the TCP11 family.</text>
</comment>
<proteinExistence type="inferred from homology"/>
<sequence length="526" mass="59225">MDQNGEEQQSSAIDTTNEDCNEAQCKIVENGSHVTSSEAVGQVDKVSADSSSLTPPLSPDGKRQKASPSITASTSAPNSPSPSPPKFVTLEEIMKAANGVSNMFLAHEIAVNENFSLQKPETENPVKKQVETIMKKAFWDVLQSQLNETPVNFKQALSLLEEIKGILLSFLLPQHTRLKQEIEEILDLDLIKQQAENGALDFQRYAQYVLSVMARLCAPVRDEKIRELTQTTEVVPLFRGIMELLDVMKLDLANFAIKQVRPHILMHSVKYEQEKFKEFVETNSKLGNKDALEVTKRWLRQNFDNLDLTVETSLKSKIDKTLTASYIEVLFLSDESKLNPFPETLLMDESRIRAVRLAARQIVYIGSVLLVTFATLGPSFQELSAFKEDLKKHLNIILRMESEEDDLKAKFESAAEIVVQDIKNYAEKCNLPQIEVGKQSLLKSQIVEICDDENRVRSVIENRVKEFIENIITSNSAQPVKLPTGLSSLQQELTMTAGQFTRIVVHNKAVFGEYYTKIIEEFAKAV</sequence>
<dbReference type="EMBL" id="NCKV01000394">
    <property type="protein sequence ID" value="RWS30740.1"/>
    <property type="molecule type" value="Genomic_DNA"/>
</dbReference>
<reference evidence="3 4" key="1">
    <citation type="journal article" date="2018" name="Gigascience">
        <title>Genomes of trombidid mites reveal novel predicted allergens and laterally-transferred genes associated with secondary metabolism.</title>
        <authorList>
            <person name="Dong X."/>
            <person name="Chaisiri K."/>
            <person name="Xia D."/>
            <person name="Armstrong S.D."/>
            <person name="Fang Y."/>
            <person name="Donnelly M.J."/>
            <person name="Kadowaki T."/>
            <person name="McGarry J.W."/>
            <person name="Darby A.C."/>
            <person name="Makepeace B.L."/>
        </authorList>
    </citation>
    <scope>NUCLEOTIDE SEQUENCE [LARGE SCALE GENOMIC DNA]</scope>
    <source>
        <strain evidence="3">UoL-UT</strain>
    </source>
</reference>
<dbReference type="PANTHER" id="PTHR12832">
    <property type="entry name" value="TESTIS-SPECIFIC PROTEIN PBS13 T-COMPLEX 11"/>
    <property type="match status" value="1"/>
</dbReference>
<dbReference type="STRING" id="299467.A0A443STB3"/>
<dbReference type="PANTHER" id="PTHR12832:SF11">
    <property type="entry name" value="LD23868P"/>
    <property type="match status" value="1"/>
</dbReference>